<evidence type="ECO:0000313" key="4">
    <source>
        <dbReference type="EMBL" id="CAJ1405660.1"/>
    </source>
</evidence>
<dbReference type="Pfam" id="PF00106">
    <property type="entry name" value="adh_short"/>
    <property type="match status" value="1"/>
</dbReference>
<dbReference type="Gene3D" id="3.40.50.720">
    <property type="entry name" value="NAD(P)-binding Rossmann-like Domain"/>
    <property type="match status" value="1"/>
</dbReference>
<reference evidence="4" key="1">
    <citation type="submission" date="2023-08" db="EMBL/GenBank/DDBJ databases">
        <authorList>
            <person name="Chen Y."/>
            <person name="Shah S."/>
            <person name="Dougan E. K."/>
            <person name="Thang M."/>
            <person name="Chan C."/>
        </authorList>
    </citation>
    <scope>NUCLEOTIDE SEQUENCE</scope>
</reference>
<gene>
    <name evidence="4" type="ORF">EVOR1521_LOCUS27816</name>
</gene>
<dbReference type="InterPro" id="IPR020904">
    <property type="entry name" value="Sc_DH/Rdtase_CS"/>
</dbReference>
<proteinExistence type="inferred from homology"/>
<dbReference type="PANTHER" id="PTHR43313:SF1">
    <property type="entry name" value="3BETA-HYDROXYSTEROID DEHYDROGENASE DHS-16"/>
    <property type="match status" value="1"/>
</dbReference>
<dbReference type="SMART" id="SM00822">
    <property type="entry name" value="PKS_KR"/>
    <property type="match status" value="1"/>
</dbReference>
<dbReference type="GO" id="GO:0008202">
    <property type="term" value="P:steroid metabolic process"/>
    <property type="evidence" value="ECO:0007669"/>
    <property type="project" value="TreeGrafter"/>
</dbReference>
<keyword evidence="5" id="KW-1185">Reference proteome</keyword>
<protein>
    <recommendedName>
        <fullName evidence="3">Ketoreductase domain-containing protein</fullName>
    </recommendedName>
</protein>
<keyword evidence="2" id="KW-0812">Transmembrane</keyword>
<dbReference type="PROSITE" id="PS00061">
    <property type="entry name" value="ADH_SHORT"/>
    <property type="match status" value="1"/>
</dbReference>
<organism evidence="4 5">
    <name type="scientific">Effrenium voratum</name>
    <dbReference type="NCBI Taxonomy" id="2562239"/>
    <lineage>
        <taxon>Eukaryota</taxon>
        <taxon>Sar</taxon>
        <taxon>Alveolata</taxon>
        <taxon>Dinophyceae</taxon>
        <taxon>Suessiales</taxon>
        <taxon>Symbiodiniaceae</taxon>
        <taxon>Effrenium</taxon>
    </lineage>
</organism>
<accession>A0AA36JHR2</accession>
<evidence type="ECO:0000256" key="1">
    <source>
        <dbReference type="RuleBase" id="RU000363"/>
    </source>
</evidence>
<dbReference type="PRINTS" id="PR00080">
    <property type="entry name" value="SDRFAMILY"/>
</dbReference>
<comment type="similarity">
    <text evidence="1">Belongs to the short-chain dehydrogenases/reductases (SDR) family.</text>
</comment>
<dbReference type="GO" id="GO:0016491">
    <property type="term" value="F:oxidoreductase activity"/>
    <property type="evidence" value="ECO:0007669"/>
    <property type="project" value="TreeGrafter"/>
</dbReference>
<dbReference type="PRINTS" id="PR00081">
    <property type="entry name" value="GDHRDH"/>
</dbReference>
<evidence type="ECO:0000256" key="2">
    <source>
        <dbReference type="SAM" id="Phobius"/>
    </source>
</evidence>
<dbReference type="InterPro" id="IPR002347">
    <property type="entry name" value="SDR_fam"/>
</dbReference>
<name>A0AA36JHR2_9DINO</name>
<evidence type="ECO:0000313" key="5">
    <source>
        <dbReference type="Proteomes" id="UP001178507"/>
    </source>
</evidence>
<sequence length="317" mass="34500">MALVQRMSSIVGTFAVFLGALNYWIAPTCKVHSSGGILITGASSGIGLDATLALAELGFRVYAGVRSEQDAAKVRGSGGSLGPRPVFIDVTREDTVEQARLRIKEELDSEGLEFVALVNCAGVTRRLPIELEEIEAVRQLYEVNVFGVLRVTQAFVDLLRQSEGRIVNIGSIAALLPHKGSSSYSGSKAALDSITDSLRMELSPWNISVSMIQPGYVRTPFAEKQLEATSEAWRRADPATRAKYQDTMSGWAAGRMEAHELADGPDLVTQAILDALMNPHPKTRYQVTNVQGYPTWVLALLGWFFPDRVKDSIVAGF</sequence>
<feature type="domain" description="Ketoreductase" evidence="3">
    <location>
        <begin position="35"/>
        <end position="220"/>
    </location>
</feature>
<dbReference type="Proteomes" id="UP001178507">
    <property type="component" value="Unassembled WGS sequence"/>
</dbReference>
<dbReference type="AlphaFoldDB" id="A0AA36JHR2"/>
<dbReference type="PANTHER" id="PTHR43313">
    <property type="entry name" value="SHORT-CHAIN DEHYDROGENASE/REDUCTASE FAMILY 9C"/>
    <property type="match status" value="1"/>
</dbReference>
<dbReference type="InterPro" id="IPR036291">
    <property type="entry name" value="NAD(P)-bd_dom_sf"/>
</dbReference>
<comment type="caution">
    <text evidence="4">The sequence shown here is derived from an EMBL/GenBank/DDBJ whole genome shotgun (WGS) entry which is preliminary data.</text>
</comment>
<keyword evidence="2" id="KW-0472">Membrane</keyword>
<dbReference type="EMBL" id="CAUJNA010003595">
    <property type="protein sequence ID" value="CAJ1405660.1"/>
    <property type="molecule type" value="Genomic_DNA"/>
</dbReference>
<keyword evidence="2" id="KW-1133">Transmembrane helix</keyword>
<feature type="transmembrane region" description="Helical" evidence="2">
    <location>
        <begin position="7"/>
        <end position="25"/>
    </location>
</feature>
<dbReference type="SUPFAM" id="SSF51735">
    <property type="entry name" value="NAD(P)-binding Rossmann-fold domains"/>
    <property type="match status" value="1"/>
</dbReference>
<dbReference type="InterPro" id="IPR057326">
    <property type="entry name" value="KR_dom"/>
</dbReference>
<evidence type="ECO:0000259" key="3">
    <source>
        <dbReference type="SMART" id="SM00822"/>
    </source>
</evidence>